<dbReference type="RefSeq" id="WP_145198509.1">
    <property type="nucleotide sequence ID" value="NZ_CP036267.1"/>
</dbReference>
<feature type="transmembrane region" description="Helical" evidence="2">
    <location>
        <begin position="43"/>
        <end position="66"/>
    </location>
</feature>
<feature type="coiled-coil region" evidence="1">
    <location>
        <begin position="3"/>
        <end position="30"/>
    </location>
</feature>
<dbReference type="OrthoDB" id="260679at2"/>
<sequence length="215" mass="23586">MSIEQKQNKLAELKEQVRQLEAEVPHDNEVNHSTWPPEQFYGAYYAMTGGILGIFGALVSLMVNVIAAPIAGKSPLELIKVYLTFPVGARALELSAESNGLVLAMGCCLYIATGMLIGIPIYFFLVRFCGKDGSLGKRLAVASVLSLAIWAINFYGILSWLQPLLFKGNSWITDPSVMPPWVAAGTHLVFGWTLALLYPWGQFTPYRPTSNLTDS</sequence>
<dbReference type="EMBL" id="CP036267">
    <property type="protein sequence ID" value="QDT32893.1"/>
    <property type="molecule type" value="Genomic_DNA"/>
</dbReference>
<keyword evidence="1" id="KW-0175">Coiled coil</keyword>
<feature type="transmembrane region" description="Helical" evidence="2">
    <location>
        <begin position="102"/>
        <end position="126"/>
    </location>
</feature>
<reference evidence="3 4" key="1">
    <citation type="submission" date="2019-02" db="EMBL/GenBank/DDBJ databases">
        <title>Deep-cultivation of Planctomycetes and their phenomic and genomic characterization uncovers novel biology.</title>
        <authorList>
            <person name="Wiegand S."/>
            <person name="Jogler M."/>
            <person name="Boedeker C."/>
            <person name="Pinto D."/>
            <person name="Vollmers J."/>
            <person name="Rivas-Marin E."/>
            <person name="Kohn T."/>
            <person name="Peeters S.H."/>
            <person name="Heuer A."/>
            <person name="Rast P."/>
            <person name="Oberbeckmann S."/>
            <person name="Bunk B."/>
            <person name="Jeske O."/>
            <person name="Meyerdierks A."/>
            <person name="Storesund J.E."/>
            <person name="Kallscheuer N."/>
            <person name="Luecker S."/>
            <person name="Lage O.M."/>
            <person name="Pohl T."/>
            <person name="Merkel B.J."/>
            <person name="Hornburger P."/>
            <person name="Mueller R.-W."/>
            <person name="Bruemmer F."/>
            <person name="Labrenz M."/>
            <person name="Spormann A.M."/>
            <person name="Op den Camp H."/>
            <person name="Overmann J."/>
            <person name="Amann R."/>
            <person name="Jetten M.S.M."/>
            <person name="Mascher T."/>
            <person name="Medema M.H."/>
            <person name="Devos D.P."/>
            <person name="Kaster A.-K."/>
            <person name="Ovreas L."/>
            <person name="Rohde M."/>
            <person name="Galperin M.Y."/>
            <person name="Jogler C."/>
        </authorList>
    </citation>
    <scope>NUCLEOTIDE SEQUENCE [LARGE SCALE GENOMIC DNA]</scope>
    <source>
        <strain evidence="3 4">Mal48</strain>
    </source>
</reference>
<proteinExistence type="predicted"/>
<evidence type="ECO:0000256" key="2">
    <source>
        <dbReference type="SAM" id="Phobius"/>
    </source>
</evidence>
<keyword evidence="2" id="KW-0812">Transmembrane</keyword>
<evidence type="ECO:0000313" key="3">
    <source>
        <dbReference type="EMBL" id="QDT32893.1"/>
    </source>
</evidence>
<protein>
    <submittedName>
        <fullName evidence="3">Uncharacterized protein</fullName>
    </submittedName>
</protein>
<dbReference type="KEGG" id="tpol:Mal48_21410"/>
<keyword evidence="2" id="KW-1133">Transmembrane helix</keyword>
<gene>
    <name evidence="3" type="ORF">Mal48_21410</name>
</gene>
<evidence type="ECO:0000313" key="4">
    <source>
        <dbReference type="Proteomes" id="UP000315724"/>
    </source>
</evidence>
<dbReference type="AlphaFoldDB" id="A0A517QMP4"/>
<feature type="transmembrane region" description="Helical" evidence="2">
    <location>
        <begin position="138"/>
        <end position="161"/>
    </location>
</feature>
<organism evidence="3 4">
    <name type="scientific">Thalassoglobus polymorphus</name>
    <dbReference type="NCBI Taxonomy" id="2527994"/>
    <lineage>
        <taxon>Bacteria</taxon>
        <taxon>Pseudomonadati</taxon>
        <taxon>Planctomycetota</taxon>
        <taxon>Planctomycetia</taxon>
        <taxon>Planctomycetales</taxon>
        <taxon>Planctomycetaceae</taxon>
        <taxon>Thalassoglobus</taxon>
    </lineage>
</organism>
<evidence type="ECO:0000256" key="1">
    <source>
        <dbReference type="SAM" id="Coils"/>
    </source>
</evidence>
<accession>A0A517QMP4</accession>
<name>A0A517QMP4_9PLAN</name>
<dbReference type="Proteomes" id="UP000315724">
    <property type="component" value="Chromosome"/>
</dbReference>
<keyword evidence="2" id="KW-0472">Membrane</keyword>
<feature type="transmembrane region" description="Helical" evidence="2">
    <location>
        <begin position="181"/>
        <end position="200"/>
    </location>
</feature>
<keyword evidence="4" id="KW-1185">Reference proteome</keyword>